<reference evidence="1 2" key="1">
    <citation type="submission" date="2016-07" db="EMBL/GenBank/DDBJ databases">
        <title>Genome and transcriptome analysis of iron-reducing fermentative bacteria Anoxybacter fermentans.</title>
        <authorList>
            <person name="Zeng X."/>
            <person name="Shao Z."/>
        </authorList>
    </citation>
    <scope>NUCLEOTIDE SEQUENCE [LARGE SCALE GENOMIC DNA]</scope>
    <source>
        <strain evidence="1 2">DY22613</strain>
    </source>
</reference>
<keyword evidence="2" id="KW-1185">Reference proteome</keyword>
<evidence type="ECO:0008006" key="3">
    <source>
        <dbReference type="Google" id="ProtNLM"/>
    </source>
</evidence>
<dbReference type="KEGG" id="aft:BBF96_12210"/>
<dbReference type="RefSeq" id="WP_127017441.1">
    <property type="nucleotide sequence ID" value="NZ_CP016379.1"/>
</dbReference>
<protein>
    <recommendedName>
        <fullName evidence="3">Lipoprotein</fullName>
    </recommendedName>
</protein>
<gene>
    <name evidence="1" type="ORF">BBF96_12210</name>
</gene>
<evidence type="ECO:0000313" key="1">
    <source>
        <dbReference type="EMBL" id="AZR74092.1"/>
    </source>
</evidence>
<proteinExistence type="predicted"/>
<dbReference type="EMBL" id="CP016379">
    <property type="protein sequence ID" value="AZR74092.1"/>
    <property type="molecule type" value="Genomic_DNA"/>
</dbReference>
<dbReference type="AlphaFoldDB" id="A0A3S9T0Z2"/>
<accession>A0A3S9T0Z2</accession>
<dbReference type="OrthoDB" id="9789567at2"/>
<dbReference type="PROSITE" id="PS51257">
    <property type="entry name" value="PROKAR_LIPOPROTEIN"/>
    <property type="match status" value="1"/>
</dbReference>
<name>A0A3S9T0Z2_9FIRM</name>
<organism evidence="1 2">
    <name type="scientific">Anoxybacter fermentans</name>
    <dbReference type="NCBI Taxonomy" id="1323375"/>
    <lineage>
        <taxon>Bacteria</taxon>
        <taxon>Bacillati</taxon>
        <taxon>Bacillota</taxon>
        <taxon>Clostridia</taxon>
        <taxon>Halanaerobiales</taxon>
        <taxon>Anoxybacter</taxon>
    </lineage>
</organism>
<evidence type="ECO:0000313" key="2">
    <source>
        <dbReference type="Proteomes" id="UP000267250"/>
    </source>
</evidence>
<sequence length="97" mass="11341">MKLKRVKKELLVIISIVFVLILSSCIVIEKYYRDGGVGKRYIKFIEHYSGWKGFKEKVDEIINGIEGKIMLQFLEGNILSKEDRTMVKNSFLNKIKK</sequence>
<dbReference type="Proteomes" id="UP000267250">
    <property type="component" value="Chromosome"/>
</dbReference>